<dbReference type="Proteomes" id="UP000663829">
    <property type="component" value="Unassembled WGS sequence"/>
</dbReference>
<comment type="similarity">
    <text evidence="2">Belongs to the peptidase S1 family. CLIP subfamily.</text>
</comment>
<evidence type="ECO:0000256" key="1">
    <source>
        <dbReference type="ARBA" id="ARBA00023157"/>
    </source>
</evidence>
<dbReference type="InterPro" id="IPR001254">
    <property type="entry name" value="Trypsin_dom"/>
</dbReference>
<dbReference type="PROSITE" id="PS00134">
    <property type="entry name" value="TRYPSIN_HIS"/>
    <property type="match status" value="1"/>
</dbReference>
<feature type="signal peptide" evidence="3">
    <location>
        <begin position="1"/>
        <end position="17"/>
    </location>
</feature>
<dbReference type="PANTHER" id="PTHR24256">
    <property type="entry name" value="TRYPTASE-RELATED"/>
    <property type="match status" value="1"/>
</dbReference>
<dbReference type="EMBL" id="CAJNOQ010009454">
    <property type="protein sequence ID" value="CAF1225531.1"/>
    <property type="molecule type" value="Genomic_DNA"/>
</dbReference>
<dbReference type="Gene3D" id="2.40.10.10">
    <property type="entry name" value="Trypsin-like serine proteases"/>
    <property type="match status" value="1"/>
</dbReference>
<evidence type="ECO:0000313" key="9">
    <source>
        <dbReference type="Proteomes" id="UP000663829"/>
    </source>
</evidence>
<evidence type="ECO:0000313" key="7">
    <source>
        <dbReference type="EMBL" id="CAF3988477.1"/>
    </source>
</evidence>
<proteinExistence type="inferred from homology"/>
<dbReference type="SMART" id="SM00020">
    <property type="entry name" value="Tryp_SPc"/>
    <property type="match status" value="1"/>
</dbReference>
<dbReference type="Proteomes" id="UP000677228">
    <property type="component" value="Unassembled WGS sequence"/>
</dbReference>
<dbReference type="SUPFAM" id="SSF50494">
    <property type="entry name" value="Trypsin-like serine proteases"/>
    <property type="match status" value="1"/>
</dbReference>
<dbReference type="PROSITE" id="PS50240">
    <property type="entry name" value="TRYPSIN_DOM"/>
    <property type="match status" value="1"/>
</dbReference>
<dbReference type="Proteomes" id="UP000682733">
    <property type="component" value="Unassembled WGS sequence"/>
</dbReference>
<comment type="caution">
    <text evidence="5">The sequence shown here is derived from an EMBL/GenBank/DDBJ whole genome shotgun (WGS) entry which is preliminary data.</text>
</comment>
<dbReference type="CDD" id="cd00190">
    <property type="entry name" value="Tryp_SPc"/>
    <property type="match status" value="1"/>
</dbReference>
<dbReference type="InterPro" id="IPR009003">
    <property type="entry name" value="Peptidase_S1_PA"/>
</dbReference>
<feature type="chain" id="PRO_5035686101" description="Peptidase S1 domain-containing protein" evidence="3">
    <location>
        <begin position="18"/>
        <end position="268"/>
    </location>
</feature>
<name>A0A814Y7I2_9BILA</name>
<dbReference type="GO" id="GO:0004252">
    <property type="term" value="F:serine-type endopeptidase activity"/>
    <property type="evidence" value="ECO:0007669"/>
    <property type="project" value="InterPro"/>
</dbReference>
<feature type="domain" description="Peptidase S1" evidence="4">
    <location>
        <begin position="25"/>
        <end position="256"/>
    </location>
</feature>
<dbReference type="EMBL" id="CAJOBC010009457">
    <property type="protein sequence ID" value="CAF3988477.1"/>
    <property type="molecule type" value="Genomic_DNA"/>
</dbReference>
<dbReference type="Proteomes" id="UP000681722">
    <property type="component" value="Unassembled WGS sequence"/>
</dbReference>
<evidence type="ECO:0000259" key="4">
    <source>
        <dbReference type="PROSITE" id="PS50240"/>
    </source>
</evidence>
<sequence>MLGYLLILLLIVPLTIQEYDNGERVYGELVISITKYPWMVSIRQNDDNGSRCSGIIIGNFYVLTAAHCVETGLPSTYSVYAGSVRFASGTKIEVDNIEVFGFYDGNMHDMALIKLKKAVSGIDGAAVIKIPDSVISFSAGGKMWTAGWGQGKPTSNTDILHEDEMKIVDDSICQNNFYGNYHAAFELCMQSTTMLRGVCKGDSGGGLYYQMNNMWYVVGIAIQIPKNADCHANNFPQKFLDITFQDYRQWITNCTENNYCSQPVKMNI</sequence>
<protein>
    <recommendedName>
        <fullName evidence="4">Peptidase S1 domain-containing protein</fullName>
    </recommendedName>
</protein>
<evidence type="ECO:0000313" key="6">
    <source>
        <dbReference type="EMBL" id="CAF1388201.1"/>
    </source>
</evidence>
<evidence type="ECO:0000256" key="2">
    <source>
        <dbReference type="ARBA" id="ARBA00024195"/>
    </source>
</evidence>
<dbReference type="InterPro" id="IPR001314">
    <property type="entry name" value="Peptidase_S1A"/>
</dbReference>
<dbReference type="EMBL" id="CAJOBA010046989">
    <property type="protein sequence ID" value="CAF4196041.1"/>
    <property type="molecule type" value="Genomic_DNA"/>
</dbReference>
<dbReference type="EMBL" id="CAJNOK010025289">
    <property type="protein sequence ID" value="CAF1388201.1"/>
    <property type="molecule type" value="Genomic_DNA"/>
</dbReference>
<gene>
    <name evidence="5" type="ORF">GPM918_LOCUS24907</name>
    <name evidence="6" type="ORF">OVA965_LOCUS32443</name>
    <name evidence="7" type="ORF">SRO942_LOCUS24910</name>
    <name evidence="8" type="ORF">TMI583_LOCUS33300</name>
</gene>
<dbReference type="InterPro" id="IPR043504">
    <property type="entry name" value="Peptidase_S1_PA_chymotrypsin"/>
</dbReference>
<reference evidence="5" key="1">
    <citation type="submission" date="2021-02" db="EMBL/GenBank/DDBJ databases">
        <authorList>
            <person name="Nowell W R."/>
        </authorList>
    </citation>
    <scope>NUCLEOTIDE SEQUENCE</scope>
</reference>
<dbReference type="InterPro" id="IPR051487">
    <property type="entry name" value="Ser/Thr_Proteases_Immune/Dev"/>
</dbReference>
<evidence type="ECO:0000313" key="5">
    <source>
        <dbReference type="EMBL" id="CAF1225531.1"/>
    </source>
</evidence>
<dbReference type="AlphaFoldDB" id="A0A814Y7I2"/>
<dbReference type="Pfam" id="PF00089">
    <property type="entry name" value="Trypsin"/>
    <property type="match status" value="1"/>
</dbReference>
<dbReference type="GO" id="GO:0006508">
    <property type="term" value="P:proteolysis"/>
    <property type="evidence" value="ECO:0007669"/>
    <property type="project" value="InterPro"/>
</dbReference>
<keyword evidence="9" id="KW-1185">Reference proteome</keyword>
<organism evidence="5 9">
    <name type="scientific">Didymodactylos carnosus</name>
    <dbReference type="NCBI Taxonomy" id="1234261"/>
    <lineage>
        <taxon>Eukaryota</taxon>
        <taxon>Metazoa</taxon>
        <taxon>Spiralia</taxon>
        <taxon>Gnathifera</taxon>
        <taxon>Rotifera</taxon>
        <taxon>Eurotatoria</taxon>
        <taxon>Bdelloidea</taxon>
        <taxon>Philodinida</taxon>
        <taxon>Philodinidae</taxon>
        <taxon>Didymodactylos</taxon>
    </lineage>
</organism>
<evidence type="ECO:0000313" key="8">
    <source>
        <dbReference type="EMBL" id="CAF4196041.1"/>
    </source>
</evidence>
<dbReference type="PRINTS" id="PR00722">
    <property type="entry name" value="CHYMOTRYPSIN"/>
</dbReference>
<keyword evidence="1" id="KW-1015">Disulfide bond</keyword>
<accession>A0A814Y7I2</accession>
<dbReference type="InterPro" id="IPR018114">
    <property type="entry name" value="TRYPSIN_HIS"/>
</dbReference>
<keyword evidence="3" id="KW-0732">Signal</keyword>
<evidence type="ECO:0000256" key="3">
    <source>
        <dbReference type="SAM" id="SignalP"/>
    </source>
</evidence>
<dbReference type="OrthoDB" id="60866at2759"/>